<dbReference type="RefSeq" id="WP_073497718.1">
    <property type="nucleotide sequence ID" value="NZ_FRBI01000007.1"/>
</dbReference>
<protein>
    <submittedName>
        <fullName evidence="2">Uncharacterized protein</fullName>
    </submittedName>
</protein>
<feature type="region of interest" description="Disordered" evidence="1">
    <location>
        <begin position="144"/>
        <end position="168"/>
    </location>
</feature>
<name>A0A1M7ETS8_9ACTN</name>
<accession>A0A1M7ETS8</accession>
<evidence type="ECO:0000313" key="3">
    <source>
        <dbReference type="Proteomes" id="UP000184111"/>
    </source>
</evidence>
<proteinExistence type="predicted"/>
<dbReference type="Proteomes" id="UP000184111">
    <property type="component" value="Unassembled WGS sequence"/>
</dbReference>
<keyword evidence="3" id="KW-1185">Reference proteome</keyword>
<reference evidence="2 3" key="1">
    <citation type="submission" date="2016-11" db="EMBL/GenBank/DDBJ databases">
        <authorList>
            <person name="Jaros S."/>
            <person name="Januszkiewicz K."/>
            <person name="Wedrychowicz H."/>
        </authorList>
    </citation>
    <scope>NUCLEOTIDE SEQUENCE [LARGE SCALE GENOMIC DNA]</scope>
    <source>
        <strain evidence="2 3">CGMCC 4.2025</strain>
    </source>
</reference>
<dbReference type="OrthoDB" id="3870696at2"/>
<evidence type="ECO:0000313" key="2">
    <source>
        <dbReference type="EMBL" id="SHL95164.1"/>
    </source>
</evidence>
<dbReference type="EMBL" id="FRBI01000007">
    <property type="protein sequence ID" value="SHL95164.1"/>
    <property type="molecule type" value="Genomic_DNA"/>
</dbReference>
<gene>
    <name evidence="2" type="ORF">SAMN05216499_10784</name>
</gene>
<dbReference type="STRING" id="310782.SAMN05216499_10784"/>
<dbReference type="AlphaFoldDB" id="A0A1M7ETS8"/>
<sequence length="168" mass="17395">MEAELTALATSGATTVVGLMASDAWAQVRGRLARFFARGGEAGAVDAELEQSRQELTAARAADDDLAAGDVEAEWRTRLRRTLGADPAAAEELRRLLAELDPAGAAGQAPTSVVHNTFSGGVNHGVVMQGRDFRFGAMTFHASGAVPPEAAEGTEPGGEPPAGEEPDR</sequence>
<feature type="compositionally biased region" description="Low complexity" evidence="1">
    <location>
        <begin position="144"/>
        <end position="154"/>
    </location>
</feature>
<organism evidence="2 3">
    <name type="scientific">Actinacidiphila paucisporea</name>
    <dbReference type="NCBI Taxonomy" id="310782"/>
    <lineage>
        <taxon>Bacteria</taxon>
        <taxon>Bacillati</taxon>
        <taxon>Actinomycetota</taxon>
        <taxon>Actinomycetes</taxon>
        <taxon>Kitasatosporales</taxon>
        <taxon>Streptomycetaceae</taxon>
        <taxon>Actinacidiphila</taxon>
    </lineage>
</organism>
<evidence type="ECO:0000256" key="1">
    <source>
        <dbReference type="SAM" id="MobiDB-lite"/>
    </source>
</evidence>